<name>A0A412FZ15_9FIRM</name>
<dbReference type="InterPro" id="IPR011059">
    <property type="entry name" value="Metal-dep_hydrolase_composite"/>
</dbReference>
<dbReference type="InterPro" id="IPR050378">
    <property type="entry name" value="Metallo-dep_Hydrolases_sf"/>
</dbReference>
<gene>
    <name evidence="2" type="ORF">DWY25_10425</name>
</gene>
<dbReference type="InterPro" id="IPR032466">
    <property type="entry name" value="Metal_Hydrolase"/>
</dbReference>
<dbReference type="EMBL" id="QRUP01000012">
    <property type="protein sequence ID" value="RGR73412.1"/>
    <property type="molecule type" value="Genomic_DNA"/>
</dbReference>
<dbReference type="Pfam" id="PF07969">
    <property type="entry name" value="Amidohydro_3"/>
    <property type="match status" value="2"/>
</dbReference>
<feature type="domain" description="Amidohydrolase 3" evidence="1">
    <location>
        <begin position="44"/>
        <end position="213"/>
    </location>
</feature>
<sequence length="580" mass="64429">MFDIILRQGLILDGTAAPGKVADLGIVGDQITAIGDLSGESAKQEIDARGKVVTPGFIDPHSHSDLSVLFEPSMTNYLMQGVTTVVGGNCGHSYGPVGDELYRSAIIDPKVAFQADPSYFTMTALLLPKEKAVKALKEQYGIDMDWHSFKEYLDKCDQQPLDGNIASLAGYSAIRGTVMGMDCCRAATEEEIVKMEDLTRQCLEDGAFGLSTGTDPQYVPGPFASFDETVRMLKIVKEYDGIFASHTRNYDAEGKPDRMGGYQDMLKQAMAAGVRANVSHVHTLGMGVDEQSNAEAARKTLAYFEEMEKQGCDLSYDVIPSPYSMDMTVPYFATFLRPFVLMCGSRQHLAESFKVPDFRKMVHAVIDAGLYPLLDEKNLMMSMYPILTISRHQNPAHLGKNLYAYATELKKDPLDLVMDLFAEDCDMGADMAMPSAVESNDILCTHRMAMPCSDGFTGDKSMNFGLNEDIQMTPNPMNYSFIIRYLTRYQNQITLEELIHNVTMKPAVRFGIEKRGSLQVGNYADIVIFDREALHSYDRDANMSQYPEGIDYVLVNGVVTIDHKRHTQAAAGRMLRKNQQ</sequence>
<dbReference type="SUPFAM" id="SSF51556">
    <property type="entry name" value="Metallo-dependent hydrolases"/>
    <property type="match status" value="1"/>
</dbReference>
<dbReference type="PANTHER" id="PTHR11647:SF1">
    <property type="entry name" value="COLLAPSIN RESPONSE MEDIATOR PROTEIN"/>
    <property type="match status" value="1"/>
</dbReference>
<keyword evidence="3" id="KW-1185">Reference proteome</keyword>
<dbReference type="GO" id="GO:0016812">
    <property type="term" value="F:hydrolase activity, acting on carbon-nitrogen (but not peptide) bonds, in cyclic amides"/>
    <property type="evidence" value="ECO:0007669"/>
    <property type="project" value="TreeGrafter"/>
</dbReference>
<dbReference type="PANTHER" id="PTHR11647">
    <property type="entry name" value="HYDRANTOINASE/DIHYDROPYRIMIDINASE FAMILY MEMBER"/>
    <property type="match status" value="1"/>
</dbReference>
<comment type="caution">
    <text evidence="2">The sequence shown here is derived from an EMBL/GenBank/DDBJ whole genome shotgun (WGS) entry which is preliminary data.</text>
</comment>
<organism evidence="2 3">
    <name type="scientific">Holdemania filiformis</name>
    <dbReference type="NCBI Taxonomy" id="61171"/>
    <lineage>
        <taxon>Bacteria</taxon>
        <taxon>Bacillati</taxon>
        <taxon>Bacillota</taxon>
        <taxon>Erysipelotrichia</taxon>
        <taxon>Erysipelotrichales</taxon>
        <taxon>Erysipelotrichaceae</taxon>
        <taxon>Holdemania</taxon>
    </lineage>
</organism>
<dbReference type="Proteomes" id="UP000284178">
    <property type="component" value="Unassembled WGS sequence"/>
</dbReference>
<evidence type="ECO:0000313" key="3">
    <source>
        <dbReference type="Proteomes" id="UP000284178"/>
    </source>
</evidence>
<dbReference type="Gene3D" id="2.30.40.10">
    <property type="entry name" value="Urease, subunit C, domain 1"/>
    <property type="match status" value="1"/>
</dbReference>
<dbReference type="GO" id="GO:0005829">
    <property type="term" value="C:cytosol"/>
    <property type="evidence" value="ECO:0007669"/>
    <property type="project" value="TreeGrafter"/>
</dbReference>
<feature type="domain" description="Amidohydrolase 3" evidence="1">
    <location>
        <begin position="486"/>
        <end position="560"/>
    </location>
</feature>
<dbReference type="SUPFAM" id="SSF51338">
    <property type="entry name" value="Composite domain of metallo-dependent hydrolases"/>
    <property type="match status" value="1"/>
</dbReference>
<dbReference type="Gene3D" id="3.20.20.140">
    <property type="entry name" value="Metal-dependent hydrolases"/>
    <property type="match status" value="2"/>
</dbReference>
<evidence type="ECO:0000259" key="1">
    <source>
        <dbReference type="Pfam" id="PF07969"/>
    </source>
</evidence>
<dbReference type="RefSeq" id="WP_117895174.1">
    <property type="nucleotide sequence ID" value="NZ_CABJCV010000012.1"/>
</dbReference>
<accession>A0A412FZ15</accession>
<dbReference type="InterPro" id="IPR013108">
    <property type="entry name" value="Amidohydro_3"/>
</dbReference>
<dbReference type="AlphaFoldDB" id="A0A412FZ15"/>
<proteinExistence type="predicted"/>
<dbReference type="GeneID" id="83015812"/>
<reference evidence="2 3" key="1">
    <citation type="submission" date="2018-08" db="EMBL/GenBank/DDBJ databases">
        <title>A genome reference for cultivated species of the human gut microbiota.</title>
        <authorList>
            <person name="Zou Y."/>
            <person name="Xue W."/>
            <person name="Luo G."/>
        </authorList>
    </citation>
    <scope>NUCLEOTIDE SEQUENCE [LARGE SCALE GENOMIC DNA]</scope>
    <source>
        <strain evidence="2 3">AF24-29</strain>
    </source>
</reference>
<evidence type="ECO:0000313" key="2">
    <source>
        <dbReference type="EMBL" id="RGR73412.1"/>
    </source>
</evidence>
<protein>
    <recommendedName>
        <fullName evidence="1">Amidohydrolase 3 domain-containing protein</fullName>
    </recommendedName>
</protein>